<dbReference type="PRINTS" id="PR00750">
    <property type="entry name" value="BETAAMYLASE"/>
</dbReference>
<gene>
    <name evidence="5" type="ORF">C5167_039001</name>
</gene>
<dbReference type="EMBL" id="CM010715">
    <property type="protein sequence ID" value="RZC46055.1"/>
    <property type="molecule type" value="Genomic_DNA"/>
</dbReference>
<dbReference type="PANTHER" id="PTHR31352">
    <property type="entry name" value="BETA-AMYLASE 1, CHLOROPLASTIC"/>
    <property type="match status" value="1"/>
</dbReference>
<keyword evidence="2 4" id="KW-0119">Carbohydrate metabolism</keyword>
<comment type="similarity">
    <text evidence="1 4">Belongs to the glycosyl hydrolase 14 family.</text>
</comment>
<name>A0A4Y7IF68_PAPSO</name>
<dbReference type="Gene3D" id="3.20.20.80">
    <property type="entry name" value="Glycosidases"/>
    <property type="match status" value="1"/>
</dbReference>
<dbReference type="EC" id="3.2.1.2" evidence="4"/>
<keyword evidence="4" id="KW-0378">Hydrolase</keyword>
<dbReference type="Gramene" id="RZC46055">
    <property type="protein sequence ID" value="RZC46055"/>
    <property type="gene ID" value="C5167_039001"/>
</dbReference>
<evidence type="ECO:0000256" key="1">
    <source>
        <dbReference type="ARBA" id="ARBA00005652"/>
    </source>
</evidence>
<keyword evidence="3 4" id="KW-0624">Polysaccharide degradation</keyword>
<sequence length="522" mass="59698">MAEKCLVNSSCNRSSNNSFSLYCFQKRTTIQSSFRNVSTITCSSFKKGFYIRNNVSPNRAFKSMAYQEKSRFIILESSKRKKVPLFVMMPEDTFGIDTSGNAKIKKIRAIAASLKALKLAGVHGITVEVWWGIVERSSPSEYNWQVYEELFKLISDSGLKLHVALSFHANMHLTTNGKQGVSLPLWIMEIGRLNNDIYYRDRHGFSNHDYLTLGVDRVPIFCGRTALQCYEDFMLSFKNKFEHLMGSIIKEISVGLGPSGELRYPAHPSNDGRWRFPGIGEFQCYDKYMMEDLELVACIEGKPEWGCKGPENAGCYNSVPDGVPFFEYGPESYVSDYGQFFLEWYSGKLLRHADVILEKAAKMLEKYQNDGPDSVLLVAKIAVVYWWYYTGSHPAELTAGYYNTPLRDGYDPLALMLSRHGAALRVSCFEMNDHDMPRGYHCGPEGLLRQIWTVSKERLVQLTGQNETEIFDTQGLMQIIANCYNPHRAGVKSFTYSRMNAKVFIPENWNNFSRFVRHMNLE</sequence>
<dbReference type="Proteomes" id="UP000316621">
    <property type="component" value="Chromosome 1"/>
</dbReference>
<evidence type="ECO:0000256" key="2">
    <source>
        <dbReference type="ARBA" id="ARBA00023277"/>
    </source>
</evidence>
<accession>A0A4Y7IF68</accession>
<dbReference type="AlphaFoldDB" id="A0A4Y7IF68"/>
<dbReference type="InterPro" id="IPR001554">
    <property type="entry name" value="Glyco_hydro_14"/>
</dbReference>
<dbReference type="Pfam" id="PF01373">
    <property type="entry name" value="Glyco_hydro_14"/>
    <property type="match status" value="1"/>
</dbReference>
<evidence type="ECO:0000313" key="5">
    <source>
        <dbReference type="EMBL" id="RZC46055.1"/>
    </source>
</evidence>
<comment type="catalytic activity">
    <reaction evidence="4">
        <text>Hydrolysis of (1-&gt;4)-alpha-D-glucosidic linkages in polysaccharides so as to remove successive maltose units from the non-reducing ends of the chains.</text>
        <dbReference type="EC" id="3.2.1.2"/>
    </reaction>
</comment>
<dbReference type="GO" id="GO:0000272">
    <property type="term" value="P:polysaccharide catabolic process"/>
    <property type="evidence" value="ECO:0007669"/>
    <property type="project" value="UniProtKB-KW"/>
</dbReference>
<dbReference type="PANTHER" id="PTHR31352:SF37">
    <property type="entry name" value="INACTIVE BETA-AMYLASE 4, CHLOROPLASTIC"/>
    <property type="match status" value="1"/>
</dbReference>
<keyword evidence="6" id="KW-1185">Reference proteome</keyword>
<evidence type="ECO:0000256" key="4">
    <source>
        <dbReference type="RuleBase" id="RU000509"/>
    </source>
</evidence>
<dbReference type="SUPFAM" id="SSF51445">
    <property type="entry name" value="(Trans)glycosidases"/>
    <property type="match status" value="1"/>
</dbReference>
<evidence type="ECO:0000256" key="3">
    <source>
        <dbReference type="ARBA" id="ARBA00023326"/>
    </source>
</evidence>
<reference evidence="5 6" key="1">
    <citation type="journal article" date="2018" name="Science">
        <title>The opium poppy genome and morphinan production.</title>
        <authorList>
            <person name="Guo L."/>
            <person name="Winzer T."/>
            <person name="Yang X."/>
            <person name="Li Y."/>
            <person name="Ning Z."/>
            <person name="He Z."/>
            <person name="Teodor R."/>
            <person name="Lu Y."/>
            <person name="Bowser T.A."/>
            <person name="Graham I.A."/>
            <person name="Ye K."/>
        </authorList>
    </citation>
    <scope>NUCLEOTIDE SEQUENCE [LARGE SCALE GENOMIC DNA]</scope>
    <source>
        <strain evidence="6">cv. HN1</strain>
        <tissue evidence="5">Leaves</tissue>
    </source>
</reference>
<protein>
    <recommendedName>
        <fullName evidence="4">Beta-amylase</fullName>
        <ecNumber evidence="4">3.2.1.2</ecNumber>
    </recommendedName>
</protein>
<dbReference type="OrthoDB" id="1660156at2759"/>
<proteinExistence type="inferred from homology"/>
<organism evidence="5 6">
    <name type="scientific">Papaver somniferum</name>
    <name type="common">Opium poppy</name>
    <dbReference type="NCBI Taxonomy" id="3469"/>
    <lineage>
        <taxon>Eukaryota</taxon>
        <taxon>Viridiplantae</taxon>
        <taxon>Streptophyta</taxon>
        <taxon>Embryophyta</taxon>
        <taxon>Tracheophyta</taxon>
        <taxon>Spermatophyta</taxon>
        <taxon>Magnoliopsida</taxon>
        <taxon>Ranunculales</taxon>
        <taxon>Papaveraceae</taxon>
        <taxon>Papaveroideae</taxon>
        <taxon>Papaver</taxon>
    </lineage>
</organism>
<keyword evidence="4" id="KW-0326">Glycosidase</keyword>
<dbReference type="InterPro" id="IPR017853">
    <property type="entry name" value="GH"/>
</dbReference>
<dbReference type="GO" id="GO:0016161">
    <property type="term" value="F:beta-amylase activity"/>
    <property type="evidence" value="ECO:0007669"/>
    <property type="project" value="UniProtKB-EC"/>
</dbReference>
<evidence type="ECO:0000313" key="6">
    <source>
        <dbReference type="Proteomes" id="UP000316621"/>
    </source>
</evidence>
<dbReference type="OMA" id="PFVRKMS"/>